<dbReference type="AlphaFoldDB" id="A0AA97FH82"/>
<dbReference type="KEGG" id="mbet:N8K70_14690"/>
<gene>
    <name evidence="1" type="ORF">N8K70_14690</name>
</gene>
<evidence type="ECO:0000313" key="2">
    <source>
        <dbReference type="Proteomes" id="UP001305498"/>
    </source>
</evidence>
<name>A0AA97FH82_9MICO</name>
<dbReference type="Proteomes" id="UP001305498">
    <property type="component" value="Chromosome"/>
</dbReference>
<organism evidence="1 2">
    <name type="scientific">Microbacterium betulae</name>
    <dbReference type="NCBI Taxonomy" id="2981139"/>
    <lineage>
        <taxon>Bacteria</taxon>
        <taxon>Bacillati</taxon>
        <taxon>Actinomycetota</taxon>
        <taxon>Actinomycetes</taxon>
        <taxon>Micrococcales</taxon>
        <taxon>Microbacteriaceae</taxon>
        <taxon>Microbacterium</taxon>
    </lineage>
</organism>
<dbReference type="EMBL" id="CP118157">
    <property type="protein sequence ID" value="WOF22623.1"/>
    <property type="molecule type" value="Genomic_DNA"/>
</dbReference>
<evidence type="ECO:0000313" key="1">
    <source>
        <dbReference type="EMBL" id="WOF22623.1"/>
    </source>
</evidence>
<proteinExistence type="predicted"/>
<keyword evidence="2" id="KW-1185">Reference proteome</keyword>
<sequence>MSLPTRRLSQRERQPRRRSVPARLLLGALGTAGAVVLGILAGGGTFAVWTAAASTGSAATLQAGSAALSVTPLELSAAGLYPGHTVYGASSIGNTGTTPLALSLDAVSGPESPTAFTEALVVSLGTADSAAACASGEVTPVATVAVGGATPAELGTTLAPGASTVLCVGLGLPAGAPAAAAGNAASPLTLSISGTQVRS</sequence>
<accession>A0AA97FH82</accession>
<protein>
    <submittedName>
        <fullName evidence="1">Uncharacterized protein</fullName>
    </submittedName>
</protein>
<dbReference type="RefSeq" id="WP_317139094.1">
    <property type="nucleotide sequence ID" value="NZ_CP118157.1"/>
</dbReference>
<reference evidence="1 2" key="1">
    <citation type="submission" date="2023-02" db="EMBL/GenBank/DDBJ databases">
        <title>Microbacterium betulae sp. nov., isolated from birch wood.</title>
        <authorList>
            <person name="Pasciak M."/>
            <person name="Pawlik K.J."/>
            <person name="Martynowski D."/>
            <person name="Laczmanski L."/>
            <person name="Ciekot J."/>
            <person name="Szponar B."/>
            <person name="Wojcik-Fatla A."/>
            <person name="Mackiewicz B."/>
            <person name="Farian E."/>
            <person name="Cholewa G."/>
            <person name="Cholewa A."/>
            <person name="Dutkiewicz J."/>
        </authorList>
    </citation>
    <scope>NUCLEOTIDE SEQUENCE [LARGE SCALE GENOMIC DNA]</scope>
    <source>
        <strain evidence="1 2">AB</strain>
    </source>
</reference>